<keyword evidence="3" id="KW-1185">Reference proteome</keyword>
<gene>
    <name evidence="2" type="ORF">HKI87_10g62420</name>
</gene>
<proteinExistence type="predicted"/>
<evidence type="ECO:0000313" key="3">
    <source>
        <dbReference type="Proteomes" id="UP001472866"/>
    </source>
</evidence>
<evidence type="ECO:0000256" key="1">
    <source>
        <dbReference type="SAM" id="MobiDB-lite"/>
    </source>
</evidence>
<dbReference type="AlphaFoldDB" id="A0AAX4PGC9"/>
<sequence length="214" mass="23099">MRGSKSNFEHVMVTVVWGKLFVQAAPKSKTAQDGCIHQPEKAFSLVNGSLAVDVDGSGRIDVVTPTHRLQFLVELSSELSHDKWLKVLAQCISIYDLDNKYFIDFGEMVRRQTKGKQAAPATAGGTAEQRRGPGRSLTLRGPRPGRGGHPGEKDEVGHRALRPREHERGDHARQALFAQLLSGPAAPKGLPGEYLREGEERAGPVPGGAAPGPT</sequence>
<feature type="compositionally biased region" description="Gly residues" evidence="1">
    <location>
        <begin position="205"/>
        <end position="214"/>
    </location>
</feature>
<feature type="compositionally biased region" description="Basic and acidic residues" evidence="1">
    <location>
        <begin position="149"/>
        <end position="173"/>
    </location>
</feature>
<dbReference type="EMBL" id="CP151510">
    <property type="protein sequence ID" value="WZN64685.1"/>
    <property type="molecule type" value="Genomic_DNA"/>
</dbReference>
<protein>
    <submittedName>
        <fullName evidence="2">PH domain-containing protein</fullName>
    </submittedName>
</protein>
<name>A0AAX4PGC9_9CHLO</name>
<accession>A0AAX4PGC9</accession>
<evidence type="ECO:0000313" key="2">
    <source>
        <dbReference type="EMBL" id="WZN64685.1"/>
    </source>
</evidence>
<feature type="region of interest" description="Disordered" evidence="1">
    <location>
        <begin position="114"/>
        <end position="214"/>
    </location>
</feature>
<organism evidence="2 3">
    <name type="scientific">Chloropicon roscoffensis</name>
    <dbReference type="NCBI Taxonomy" id="1461544"/>
    <lineage>
        <taxon>Eukaryota</taxon>
        <taxon>Viridiplantae</taxon>
        <taxon>Chlorophyta</taxon>
        <taxon>Chloropicophyceae</taxon>
        <taxon>Chloropicales</taxon>
        <taxon>Chloropicaceae</taxon>
        <taxon>Chloropicon</taxon>
    </lineage>
</organism>
<reference evidence="2 3" key="1">
    <citation type="submission" date="2024-03" db="EMBL/GenBank/DDBJ databases">
        <title>Complete genome sequence of the green alga Chloropicon roscoffensis RCC1871.</title>
        <authorList>
            <person name="Lemieux C."/>
            <person name="Pombert J.-F."/>
            <person name="Otis C."/>
            <person name="Turmel M."/>
        </authorList>
    </citation>
    <scope>NUCLEOTIDE SEQUENCE [LARGE SCALE GENOMIC DNA]</scope>
    <source>
        <strain evidence="2 3">RCC1871</strain>
    </source>
</reference>
<dbReference type="Proteomes" id="UP001472866">
    <property type="component" value="Chromosome 10"/>
</dbReference>